<proteinExistence type="inferred from homology"/>
<dbReference type="Pfam" id="PF05670">
    <property type="entry name" value="NFACT-R_1"/>
    <property type="match status" value="1"/>
</dbReference>
<dbReference type="GO" id="GO:0043023">
    <property type="term" value="F:ribosomal large subunit binding"/>
    <property type="evidence" value="ECO:0007669"/>
    <property type="project" value="UniProtKB-UniRule"/>
</dbReference>
<name>A0A3E3DWH1_9FIRM</name>
<dbReference type="AlphaFoldDB" id="A0A3E3DWH1"/>
<evidence type="ECO:0000256" key="4">
    <source>
        <dbReference type="ARBA" id="ARBA00022917"/>
    </source>
</evidence>
<dbReference type="Pfam" id="PF05833">
    <property type="entry name" value="NFACT_N"/>
    <property type="match status" value="1"/>
</dbReference>
<comment type="function">
    <text evidence="5">Key component of the ribosome quality control system (RQC), a ribosome-associated complex that mediates the extraction of incompletely synthesized nascent chains from stalled ribosomes and their subsequent degradation. RqcH recruits Ala-charged tRNA, and with RqcP directs the elongation of stalled nascent chains on 50S ribosomal subunits, leading to non-templated C-terminal alanine extensions (Ala tail). The Ala tail promotes nascent chain degradation. May add between 1 and at least 8 Ala residues. Binds to stalled 50S ribosomal subunits.</text>
</comment>
<sequence length="582" mass="67490">MPFDSITTYAIIKELNSKLKESKVSKIYMPTKYEVVLHTFDGDKQMLLINAGSSTPRVHFIEDYNASMNEPYGFCMLLRKYLSGAVITDIEGYEFDRIIKIRFESINLLGEYQNLTLTAEIMGRNSNLILIDDESGKIIDSIKHIRPDNPLMREVIPKIDYEYPTKDRLNPLDFNEFVAADNIKSNAGRTLKSALMSTFNGISPIIFSEITSVLDIDNNAGVNELSKEDIENIIKRIREYFSGLDERLKYNLYRKDGNNKDYVCIDISSYEDMEKMTFDTPSKMIDTYYHDIDRLNRLKVVYKDVYNLINRSLAREQHKLELRRKDLEKAEGSEKYNIKGQLLLSNLHLIKKGDKSITVQNFFKEPYEDITISLNPALSPSENANKYFKKYTKLENSKKHLEKLIKDGEENVYFLESQSLYLERAKTYPEVEDIKSVMEELGYIKKKKKKHNLKKVKKLKFTTSDGYEIYVGRNSLDNDYLTRKFAFKTDLWVHTKDIPSSHVIIRTNNGTYSNEALELACKLCVYYSKAKNSSNVPVDYAYIKYVKKPSGMKEGKVIYTNNETVEVTLSEDDIKMIDKLSS</sequence>
<accession>A0A3E3DWH1</accession>
<keyword evidence="1 5" id="KW-0820">tRNA-binding</keyword>
<dbReference type="InterPro" id="IPR010979">
    <property type="entry name" value="Ribosomal_uS13-like_H2TH"/>
</dbReference>
<dbReference type="GO" id="GO:0019843">
    <property type="term" value="F:rRNA binding"/>
    <property type="evidence" value="ECO:0007669"/>
    <property type="project" value="UniProtKB-UniRule"/>
</dbReference>
<dbReference type="PANTHER" id="PTHR15239">
    <property type="entry name" value="NUCLEAR EXPORT MEDIATOR FACTOR NEMF"/>
    <property type="match status" value="1"/>
</dbReference>
<protein>
    <recommendedName>
        <fullName evidence="5">Rqc2 homolog RqcH</fullName>
        <shortName evidence="5">RqcH</shortName>
    </recommendedName>
</protein>
<dbReference type="RefSeq" id="WP_117532601.1">
    <property type="nucleotide sequence ID" value="NZ_QUSM01000006.1"/>
</dbReference>
<comment type="caution">
    <text evidence="7">The sequence shown here is derived from an EMBL/GenBank/DDBJ whole genome shotgun (WGS) entry which is preliminary data.</text>
</comment>
<dbReference type="GO" id="GO:0000049">
    <property type="term" value="F:tRNA binding"/>
    <property type="evidence" value="ECO:0007669"/>
    <property type="project" value="UniProtKB-UniRule"/>
</dbReference>
<organism evidence="7 8">
    <name type="scientific">Anaerofustis stercorihominis</name>
    <dbReference type="NCBI Taxonomy" id="214853"/>
    <lineage>
        <taxon>Bacteria</taxon>
        <taxon>Bacillati</taxon>
        <taxon>Bacillota</taxon>
        <taxon>Clostridia</taxon>
        <taxon>Eubacteriales</taxon>
        <taxon>Eubacteriaceae</taxon>
        <taxon>Anaerofustis</taxon>
    </lineage>
</organism>
<evidence type="ECO:0000256" key="2">
    <source>
        <dbReference type="ARBA" id="ARBA00022730"/>
    </source>
</evidence>
<dbReference type="InterPro" id="IPR051608">
    <property type="entry name" value="RQC_Subunit_NEMF"/>
</dbReference>
<dbReference type="SUPFAM" id="SSF46946">
    <property type="entry name" value="S13-like H2TH domain"/>
    <property type="match status" value="1"/>
</dbReference>
<evidence type="ECO:0000313" key="7">
    <source>
        <dbReference type="EMBL" id="RGD73319.1"/>
    </source>
</evidence>
<evidence type="ECO:0000256" key="1">
    <source>
        <dbReference type="ARBA" id="ARBA00022555"/>
    </source>
</evidence>
<dbReference type="Gene3D" id="1.10.8.50">
    <property type="match status" value="1"/>
</dbReference>
<evidence type="ECO:0000256" key="5">
    <source>
        <dbReference type="HAMAP-Rule" id="MF_00844"/>
    </source>
</evidence>
<gene>
    <name evidence="5" type="primary">rqcH</name>
    <name evidence="7" type="ORF">DW687_09775</name>
</gene>
<dbReference type="Proteomes" id="UP000261212">
    <property type="component" value="Unassembled WGS sequence"/>
</dbReference>
<evidence type="ECO:0000256" key="3">
    <source>
        <dbReference type="ARBA" id="ARBA00022884"/>
    </source>
</evidence>
<keyword evidence="4 5" id="KW-0648">Protein biosynthesis</keyword>
<dbReference type="PANTHER" id="PTHR15239:SF6">
    <property type="entry name" value="RIBOSOME QUALITY CONTROL COMPLEX SUBUNIT NEMF"/>
    <property type="match status" value="1"/>
</dbReference>
<dbReference type="GO" id="GO:1990112">
    <property type="term" value="C:RQC complex"/>
    <property type="evidence" value="ECO:0007669"/>
    <property type="project" value="TreeGrafter"/>
</dbReference>
<comment type="subunit">
    <text evidence="5">Associates with stalled 50S ribosomal subunits. Binds to RqcP.</text>
</comment>
<evidence type="ECO:0000313" key="8">
    <source>
        <dbReference type="Proteomes" id="UP000261212"/>
    </source>
</evidence>
<keyword evidence="2 5" id="KW-0699">rRNA-binding</keyword>
<dbReference type="HAMAP" id="MF_00844_B">
    <property type="entry name" value="RqcH_B"/>
    <property type="match status" value="1"/>
</dbReference>
<feature type="domain" description="NFACT RNA-binding" evidence="6">
    <location>
        <begin position="460"/>
        <end position="560"/>
    </location>
</feature>
<dbReference type="Gene3D" id="2.30.310.10">
    <property type="entry name" value="ibrinogen binding protein from staphylococcus aureus domain"/>
    <property type="match status" value="1"/>
</dbReference>
<dbReference type="InterPro" id="IPR043682">
    <property type="entry name" value="RqcH_bacterial"/>
</dbReference>
<comment type="similarity">
    <text evidence="5">Belongs to the NEMF family.</text>
</comment>
<dbReference type="EMBL" id="QUSM01000006">
    <property type="protein sequence ID" value="RGD73319.1"/>
    <property type="molecule type" value="Genomic_DNA"/>
</dbReference>
<dbReference type="GO" id="GO:0072344">
    <property type="term" value="P:rescue of stalled ribosome"/>
    <property type="evidence" value="ECO:0007669"/>
    <property type="project" value="UniProtKB-UniRule"/>
</dbReference>
<keyword evidence="3 5" id="KW-0694">RNA-binding</keyword>
<evidence type="ECO:0000259" key="6">
    <source>
        <dbReference type="Pfam" id="PF05670"/>
    </source>
</evidence>
<reference evidence="7 8" key="1">
    <citation type="submission" date="2018-08" db="EMBL/GenBank/DDBJ databases">
        <title>A genome reference for cultivated species of the human gut microbiota.</title>
        <authorList>
            <person name="Zou Y."/>
            <person name="Xue W."/>
            <person name="Luo G."/>
        </authorList>
    </citation>
    <scope>NUCLEOTIDE SEQUENCE [LARGE SCALE GENOMIC DNA]</scope>
    <source>
        <strain evidence="7 8">AM25-6</strain>
    </source>
</reference>
<dbReference type="InterPro" id="IPR008532">
    <property type="entry name" value="NFACT_RNA-bd"/>
</dbReference>